<dbReference type="InterPro" id="IPR046486">
    <property type="entry name" value="DUF6579"/>
</dbReference>
<evidence type="ECO:0000313" key="4">
    <source>
        <dbReference type="Proteomes" id="UP000251714"/>
    </source>
</evidence>
<dbReference type="Pfam" id="PF20219">
    <property type="entry name" value="DUF6579"/>
    <property type="match status" value="1"/>
</dbReference>
<dbReference type="EMBL" id="PKMI01000008">
    <property type="protein sequence ID" value="RBA20542.1"/>
    <property type="molecule type" value="Genomic_DNA"/>
</dbReference>
<reference evidence="2 4" key="1">
    <citation type="submission" date="2017-12" db="EMBL/GenBank/DDBJ databases">
        <title>Genome sequence of the mycotoxigenic crop pathogen Fusarium proliferatum, strain ITEM 2341 from Date Palm.</title>
        <authorList>
            <person name="Almiman B.F."/>
            <person name="Shittu T.A."/>
            <person name="Muthumeenakshi S."/>
            <person name="Baroncelli R."/>
            <person name="Sreenivasaprasada S."/>
        </authorList>
    </citation>
    <scope>NUCLEOTIDE SEQUENCE [LARGE SCALE GENOMIC DNA]</scope>
    <source>
        <strain evidence="2 4">ITEM 2341</strain>
    </source>
</reference>
<name>A0A365NIQ0_GIBIN</name>
<comment type="caution">
    <text evidence="2">The sequence shown here is derived from an EMBL/GenBank/DDBJ whole genome shotgun (WGS) entry which is preliminary data.</text>
</comment>
<sequence length="425" mass="48252">MFATSISRTPSSVTAFFYGLLQRPSYGASPSRYTLFETNIMGLDEFFTKAVRDRKFQAAALEVASTCASAAPVIKIVQAANKISKVGDVIQHANDFLSSASQTIKGAQSILPQMHIMGQSLVDSTRLFHQFSIVATTLGMGANVIQTYQGVQALNLIATKLGEISTSLEAQAALTAQRDFPQYVFDMIRERLSQTSVDTERDHWFFLYHPDTDWYPKFFHLVEEKPLSPRFCGYTNQLDTVFMFMLAARERITKREMSKARRKQFCRPVQLHLIVPAYQTILIPEPILIPDEIGDFVIEGRINSNRPFVWLNLPDEQQHYTFDVGMWSPPPPGIWEKTLAWMGLSEKPKISDTPRLLGIGEKIEMIEDEKREMTIQTIEEDGSMEVVKRPATESTLDLAAVNKHRSTPLHEGRRRRRSRRTESVA</sequence>
<accession>A0A365NIQ0</accession>
<evidence type="ECO:0000313" key="5">
    <source>
        <dbReference type="Proteomes" id="UP000283569"/>
    </source>
</evidence>
<dbReference type="AlphaFoldDB" id="A0A365NIQ0"/>
<dbReference type="EMBL" id="MRDB01000001">
    <property type="protein sequence ID" value="RKL51218.1"/>
    <property type="molecule type" value="Genomic_DNA"/>
</dbReference>
<feature type="region of interest" description="Disordered" evidence="1">
    <location>
        <begin position="385"/>
        <end position="425"/>
    </location>
</feature>
<evidence type="ECO:0000313" key="3">
    <source>
        <dbReference type="EMBL" id="RKL51218.1"/>
    </source>
</evidence>
<organism evidence="2 4">
    <name type="scientific">Gibberella intermedia</name>
    <name type="common">Bulb rot disease fungus</name>
    <name type="synonym">Fusarium proliferatum</name>
    <dbReference type="NCBI Taxonomy" id="948311"/>
    <lineage>
        <taxon>Eukaryota</taxon>
        <taxon>Fungi</taxon>
        <taxon>Dikarya</taxon>
        <taxon>Ascomycota</taxon>
        <taxon>Pezizomycotina</taxon>
        <taxon>Sordariomycetes</taxon>
        <taxon>Hypocreomycetidae</taxon>
        <taxon>Hypocreales</taxon>
        <taxon>Nectriaceae</taxon>
        <taxon>Fusarium</taxon>
        <taxon>Fusarium fujikuroi species complex</taxon>
    </lineage>
</organism>
<evidence type="ECO:0000313" key="2">
    <source>
        <dbReference type="EMBL" id="RBA20542.1"/>
    </source>
</evidence>
<protein>
    <submittedName>
        <fullName evidence="2">Uncharacterized protein</fullName>
    </submittedName>
</protein>
<feature type="compositionally biased region" description="Basic residues" evidence="1">
    <location>
        <begin position="402"/>
        <end position="419"/>
    </location>
</feature>
<dbReference type="Proteomes" id="UP000283569">
    <property type="component" value="Unassembled WGS sequence"/>
</dbReference>
<evidence type="ECO:0000256" key="1">
    <source>
        <dbReference type="SAM" id="MobiDB-lite"/>
    </source>
</evidence>
<dbReference type="Proteomes" id="UP000251714">
    <property type="component" value="Unassembled WGS sequence"/>
</dbReference>
<reference evidence="3 5" key="2">
    <citation type="journal article" date="2018" name="Sci. Rep.">
        <title>Characterisation of pathogen-specific regions and novel effector candidates in Fusarium oxysporum f. sp. cepae.</title>
        <authorList>
            <person name="Armitage A.D."/>
            <person name="Taylor A."/>
            <person name="Sobczyk M.K."/>
            <person name="Baxter L."/>
            <person name="Greenfield B.P."/>
            <person name="Bates H.J."/>
            <person name="Wilson F."/>
            <person name="Jackson A.C."/>
            <person name="Ott S."/>
            <person name="Harrison R.J."/>
            <person name="Clarkson J.P."/>
        </authorList>
    </citation>
    <scope>NUCLEOTIDE SEQUENCE [LARGE SCALE GENOMIC DNA]</scope>
    <source>
        <strain evidence="3 5">Fp_A8</strain>
    </source>
</reference>
<gene>
    <name evidence="3" type="ORF">BFJ72_g671</name>
    <name evidence="2" type="ORF">FPRO05_07989</name>
</gene>
<proteinExistence type="predicted"/>